<reference evidence="4 5" key="1">
    <citation type="submission" date="2017-03" db="EMBL/GenBank/DDBJ databases">
        <title>Genomes of endolithic fungi from Antarctica.</title>
        <authorList>
            <person name="Coleine C."/>
            <person name="Masonjones S."/>
            <person name="Stajich J.E."/>
        </authorList>
    </citation>
    <scope>NUCLEOTIDE SEQUENCE [LARGE SCALE GENOMIC DNA]</scope>
    <source>
        <strain evidence="4 5">CCFEE 6314</strain>
    </source>
</reference>
<comment type="similarity">
    <text evidence="2">Belongs to the NAD(P)-dependent epimerase/dehydratase family. Dihydroflavonol-4-reductase subfamily.</text>
</comment>
<dbReference type="Proteomes" id="UP000288859">
    <property type="component" value="Unassembled WGS sequence"/>
</dbReference>
<name>A0A438MU59_EXOME</name>
<keyword evidence="1" id="KW-0560">Oxidoreductase</keyword>
<organism evidence="4 5">
    <name type="scientific">Exophiala mesophila</name>
    <name type="common">Black yeast-like fungus</name>
    <dbReference type="NCBI Taxonomy" id="212818"/>
    <lineage>
        <taxon>Eukaryota</taxon>
        <taxon>Fungi</taxon>
        <taxon>Dikarya</taxon>
        <taxon>Ascomycota</taxon>
        <taxon>Pezizomycotina</taxon>
        <taxon>Eurotiomycetes</taxon>
        <taxon>Chaetothyriomycetidae</taxon>
        <taxon>Chaetothyriales</taxon>
        <taxon>Herpotrichiellaceae</taxon>
        <taxon>Exophiala</taxon>
    </lineage>
</organism>
<dbReference type="GO" id="GO:0016616">
    <property type="term" value="F:oxidoreductase activity, acting on the CH-OH group of donors, NAD or NADP as acceptor"/>
    <property type="evidence" value="ECO:0007669"/>
    <property type="project" value="TreeGrafter"/>
</dbReference>
<dbReference type="OrthoDB" id="2735536at2759"/>
<dbReference type="InterPro" id="IPR050425">
    <property type="entry name" value="NAD(P)_dehydrat-like"/>
</dbReference>
<evidence type="ECO:0000256" key="2">
    <source>
        <dbReference type="ARBA" id="ARBA00023445"/>
    </source>
</evidence>
<feature type="domain" description="NAD-dependent epimerase/dehydratase" evidence="3">
    <location>
        <begin position="4"/>
        <end position="259"/>
    </location>
</feature>
<sequence length="335" mass="36695">MVKVLVTGGTGFIAAHTIDSLLEHGHSVVFTARSDDKAKKIFDNHPEASKDKLSHVIVRDIAQEGAFDQAVKSDPPFDAVLHTASPFHYNVTDVQKDLLDPAIIGTTTLLKSIHKSAPSVKRVVITSSFASIINPENHAKVYSEQVWNPITNQEALQNPANGYRASKTFAERAAWDFVEKEKPSFDIATICPPLVLGPVIHSLQSLDSLNTSNERVRNLIQGKAKDTGLPPSGVFIWVDVRDLALAHVKAIEIPEAGGKRFLLTAGHYDNGEIASVIKSKFPDLADRLPKDISGDRPKDVYGYDNSRSKELLGIKYRSLEESVVDTVKSLLAFNP</sequence>
<accession>A0A438MU59</accession>
<dbReference type="CDD" id="cd05227">
    <property type="entry name" value="AR_SDR_e"/>
    <property type="match status" value="1"/>
</dbReference>
<dbReference type="EMBL" id="NAJM01000050">
    <property type="protein sequence ID" value="RVX67267.1"/>
    <property type="molecule type" value="Genomic_DNA"/>
</dbReference>
<evidence type="ECO:0000313" key="4">
    <source>
        <dbReference type="EMBL" id="RVX67267.1"/>
    </source>
</evidence>
<dbReference type="InterPro" id="IPR036291">
    <property type="entry name" value="NAD(P)-bd_dom_sf"/>
</dbReference>
<dbReference type="Gene3D" id="3.40.50.720">
    <property type="entry name" value="NAD(P)-binding Rossmann-like Domain"/>
    <property type="match status" value="1"/>
</dbReference>
<dbReference type="AlphaFoldDB" id="A0A438MU59"/>
<evidence type="ECO:0000313" key="5">
    <source>
        <dbReference type="Proteomes" id="UP000288859"/>
    </source>
</evidence>
<comment type="caution">
    <text evidence="4">The sequence shown here is derived from an EMBL/GenBank/DDBJ whole genome shotgun (WGS) entry which is preliminary data.</text>
</comment>
<evidence type="ECO:0000259" key="3">
    <source>
        <dbReference type="Pfam" id="PF01370"/>
    </source>
</evidence>
<dbReference type="SUPFAM" id="SSF51735">
    <property type="entry name" value="NAD(P)-binding Rossmann-fold domains"/>
    <property type="match status" value="1"/>
</dbReference>
<dbReference type="FunFam" id="3.40.50.720:FF:000191">
    <property type="entry name" value="Methylglyoxal reductase (NADPH-dependent)"/>
    <property type="match status" value="1"/>
</dbReference>
<evidence type="ECO:0000256" key="1">
    <source>
        <dbReference type="ARBA" id="ARBA00023002"/>
    </source>
</evidence>
<dbReference type="PANTHER" id="PTHR10366:SF564">
    <property type="entry name" value="STEROL-4-ALPHA-CARBOXYLATE 3-DEHYDROGENASE, DECARBOXYLATING"/>
    <property type="match status" value="1"/>
</dbReference>
<dbReference type="Pfam" id="PF01370">
    <property type="entry name" value="Epimerase"/>
    <property type="match status" value="1"/>
</dbReference>
<proteinExistence type="inferred from homology"/>
<dbReference type="PANTHER" id="PTHR10366">
    <property type="entry name" value="NAD DEPENDENT EPIMERASE/DEHYDRATASE"/>
    <property type="match status" value="1"/>
</dbReference>
<dbReference type="VEuPathDB" id="FungiDB:PV10_06859"/>
<dbReference type="InterPro" id="IPR001509">
    <property type="entry name" value="Epimerase_deHydtase"/>
</dbReference>
<gene>
    <name evidence="4" type="ORF">B0A52_09304</name>
</gene>
<protein>
    <recommendedName>
        <fullName evidence="3">NAD-dependent epimerase/dehydratase domain-containing protein</fullName>
    </recommendedName>
</protein>